<gene>
    <name evidence="4" type="ORF">F3D60_15015</name>
</gene>
<dbReference type="SUPFAM" id="SSF46565">
    <property type="entry name" value="Chaperone J-domain"/>
    <property type="match status" value="1"/>
</dbReference>
<evidence type="ECO:0000256" key="1">
    <source>
        <dbReference type="ARBA" id="ARBA00023186"/>
    </source>
</evidence>
<dbReference type="GO" id="GO:0042026">
    <property type="term" value="P:protein refolding"/>
    <property type="evidence" value="ECO:0007669"/>
    <property type="project" value="TreeGrafter"/>
</dbReference>
<protein>
    <submittedName>
        <fullName evidence="4">DnaJ domain-containing protein</fullName>
    </submittedName>
</protein>
<proteinExistence type="predicted"/>
<reference evidence="4" key="1">
    <citation type="journal article" date="2019" name="Nat. Med.">
        <title>A library of human gut bacterial isolates paired with longitudinal multiomics data enables mechanistic microbiome research.</title>
        <authorList>
            <person name="Poyet M."/>
            <person name="Groussin M."/>
            <person name="Gibbons S.M."/>
            <person name="Avila-Pacheco J."/>
            <person name="Jiang X."/>
            <person name="Kearney S.M."/>
            <person name="Perrotta A.R."/>
            <person name="Berdy B."/>
            <person name="Zhao S."/>
            <person name="Lieberman T.D."/>
            <person name="Swanson P.K."/>
            <person name="Smith M."/>
            <person name="Roesemann S."/>
            <person name="Alexander J.E."/>
            <person name="Rich S.A."/>
            <person name="Livny J."/>
            <person name="Vlamakis H."/>
            <person name="Clish C."/>
            <person name="Bullock K."/>
            <person name="Deik A."/>
            <person name="Scott J."/>
            <person name="Pierce K.A."/>
            <person name="Xavier R.J."/>
            <person name="Alm E.J."/>
        </authorList>
    </citation>
    <scope>NUCLEOTIDE SEQUENCE</scope>
    <source>
        <strain evidence="4">BIOML-A147</strain>
    </source>
</reference>
<keyword evidence="1" id="KW-0143">Chaperone</keyword>
<dbReference type="EMBL" id="VWKO01000100">
    <property type="protein sequence ID" value="KAA4029540.1"/>
    <property type="molecule type" value="Genomic_DNA"/>
</dbReference>
<name>A0A641S394_BACOV</name>
<comment type="caution">
    <text evidence="4">The sequence shown here is derived from an EMBL/GenBank/DDBJ whole genome shotgun (WGS) entry which is preliminary data.</text>
</comment>
<sequence length="48" mass="5148">IKAAYKQAAKSAHPDAGGSNEKMQEVNAAWEVLGNAQKRAEYDARMAA</sequence>
<dbReference type="CDD" id="cd06257">
    <property type="entry name" value="DnaJ"/>
    <property type="match status" value="1"/>
</dbReference>
<evidence type="ECO:0000259" key="3">
    <source>
        <dbReference type="PROSITE" id="PS50076"/>
    </source>
</evidence>
<dbReference type="InterPro" id="IPR036869">
    <property type="entry name" value="J_dom_sf"/>
</dbReference>
<dbReference type="AlphaFoldDB" id="A0A641S394"/>
<organism evidence="4">
    <name type="scientific">Bacteroides ovatus</name>
    <dbReference type="NCBI Taxonomy" id="28116"/>
    <lineage>
        <taxon>Bacteria</taxon>
        <taxon>Pseudomonadati</taxon>
        <taxon>Bacteroidota</taxon>
        <taxon>Bacteroidia</taxon>
        <taxon>Bacteroidales</taxon>
        <taxon>Bacteroidaceae</taxon>
        <taxon>Bacteroides</taxon>
    </lineage>
</organism>
<feature type="domain" description="J" evidence="3">
    <location>
        <begin position="1"/>
        <end position="46"/>
    </location>
</feature>
<dbReference type="Gene3D" id="1.10.287.110">
    <property type="entry name" value="DnaJ domain"/>
    <property type="match status" value="1"/>
</dbReference>
<dbReference type="InterPro" id="IPR001623">
    <property type="entry name" value="DnaJ_domain"/>
</dbReference>
<feature type="non-terminal residue" evidence="4">
    <location>
        <position position="1"/>
    </location>
</feature>
<dbReference type="Pfam" id="PF00226">
    <property type="entry name" value="DnaJ"/>
    <property type="match status" value="1"/>
</dbReference>
<dbReference type="PROSITE" id="PS50076">
    <property type="entry name" value="DNAJ_2"/>
    <property type="match status" value="1"/>
</dbReference>
<accession>A0A641S394</accession>
<dbReference type="GO" id="GO:0005737">
    <property type="term" value="C:cytoplasm"/>
    <property type="evidence" value="ECO:0007669"/>
    <property type="project" value="TreeGrafter"/>
</dbReference>
<dbReference type="GO" id="GO:0051082">
    <property type="term" value="F:unfolded protein binding"/>
    <property type="evidence" value="ECO:0007669"/>
    <property type="project" value="TreeGrafter"/>
</dbReference>
<dbReference type="PANTHER" id="PTHR43096">
    <property type="entry name" value="DNAJ HOMOLOG 1, MITOCHONDRIAL-RELATED"/>
    <property type="match status" value="1"/>
</dbReference>
<evidence type="ECO:0000256" key="2">
    <source>
        <dbReference type="SAM" id="MobiDB-lite"/>
    </source>
</evidence>
<feature type="region of interest" description="Disordered" evidence="2">
    <location>
        <begin position="1"/>
        <end position="23"/>
    </location>
</feature>
<evidence type="ECO:0000313" key="4">
    <source>
        <dbReference type="EMBL" id="KAA4029540.1"/>
    </source>
</evidence>
<dbReference type="PANTHER" id="PTHR43096:SF52">
    <property type="entry name" value="DNAJ HOMOLOG 1, MITOCHONDRIAL-RELATED"/>
    <property type="match status" value="1"/>
</dbReference>